<dbReference type="AlphaFoldDB" id="A0A1C4CG27"/>
<dbReference type="GO" id="GO:0009254">
    <property type="term" value="P:peptidoglycan turnover"/>
    <property type="evidence" value="ECO:0007669"/>
    <property type="project" value="TreeGrafter"/>
</dbReference>
<evidence type="ECO:0000313" key="6">
    <source>
        <dbReference type="Proteomes" id="UP000198975"/>
    </source>
</evidence>
<evidence type="ECO:0000256" key="1">
    <source>
        <dbReference type="ARBA" id="ARBA00023239"/>
    </source>
</evidence>
<proteinExistence type="predicted"/>
<dbReference type="GO" id="GO:0016803">
    <property type="term" value="F:ether hydrolase activity"/>
    <property type="evidence" value="ECO:0007669"/>
    <property type="project" value="TreeGrafter"/>
</dbReference>
<name>A0A1C4CG27_9ENTR</name>
<keyword evidence="2" id="KW-0119">Carbohydrate metabolism</keyword>
<feature type="domain" description="SIS" evidence="4">
    <location>
        <begin position="56"/>
        <end position="217"/>
    </location>
</feature>
<dbReference type="InterPro" id="IPR040190">
    <property type="entry name" value="MURQ/GCKR"/>
</dbReference>
<evidence type="ECO:0000259" key="4">
    <source>
        <dbReference type="PROSITE" id="PS51464"/>
    </source>
</evidence>
<dbReference type="RefSeq" id="WP_088237886.1">
    <property type="nucleotide sequence ID" value="NZ_FMAY01000007.1"/>
</dbReference>
<dbReference type="InterPro" id="IPR001347">
    <property type="entry name" value="SIS_dom"/>
</dbReference>
<dbReference type="SUPFAM" id="SSF53697">
    <property type="entry name" value="SIS domain"/>
    <property type="match status" value="1"/>
</dbReference>
<evidence type="ECO:0000256" key="2">
    <source>
        <dbReference type="ARBA" id="ARBA00023277"/>
    </source>
</evidence>
<dbReference type="CDD" id="cd05007">
    <property type="entry name" value="SIS_Etherase"/>
    <property type="match status" value="1"/>
</dbReference>
<dbReference type="Pfam" id="PF22645">
    <property type="entry name" value="GKRP_SIS_N"/>
    <property type="match status" value="1"/>
</dbReference>
<evidence type="ECO:0000256" key="3">
    <source>
        <dbReference type="SAM" id="MobiDB-lite"/>
    </source>
</evidence>
<feature type="region of interest" description="Disordered" evidence="3">
    <location>
        <begin position="1"/>
        <end position="20"/>
    </location>
</feature>
<dbReference type="InterPro" id="IPR005488">
    <property type="entry name" value="Etherase_MurQ"/>
</dbReference>
<dbReference type="GO" id="GO:0046348">
    <property type="term" value="P:amino sugar catabolic process"/>
    <property type="evidence" value="ECO:0007669"/>
    <property type="project" value="InterPro"/>
</dbReference>
<dbReference type="PANTHER" id="PTHR10088:SF4">
    <property type="entry name" value="GLUCOKINASE REGULATORY PROTEIN"/>
    <property type="match status" value="1"/>
</dbReference>
<keyword evidence="6" id="KW-1185">Reference proteome</keyword>
<gene>
    <name evidence="5" type="ORF">GA0061071_107204</name>
</gene>
<dbReference type="OrthoDB" id="9813395at2"/>
<dbReference type="GO" id="GO:0097367">
    <property type="term" value="F:carbohydrate derivative binding"/>
    <property type="evidence" value="ECO:0007669"/>
    <property type="project" value="InterPro"/>
</dbReference>
<dbReference type="GO" id="GO:0016835">
    <property type="term" value="F:carbon-oxygen lyase activity"/>
    <property type="evidence" value="ECO:0007669"/>
    <property type="project" value="InterPro"/>
</dbReference>
<organism evidence="5 6">
    <name type="scientific">Kosakonia oryzendophytica</name>
    <dbReference type="NCBI Taxonomy" id="1005665"/>
    <lineage>
        <taxon>Bacteria</taxon>
        <taxon>Pseudomonadati</taxon>
        <taxon>Pseudomonadota</taxon>
        <taxon>Gammaproteobacteria</taxon>
        <taxon>Enterobacterales</taxon>
        <taxon>Enterobacteriaceae</taxon>
        <taxon>Kosakonia</taxon>
    </lineage>
</organism>
<dbReference type="NCBIfam" id="NF003915">
    <property type="entry name" value="PRK05441.1"/>
    <property type="match status" value="1"/>
</dbReference>
<dbReference type="PROSITE" id="PS51464">
    <property type="entry name" value="SIS"/>
    <property type="match status" value="1"/>
</dbReference>
<dbReference type="InterPro" id="IPR046348">
    <property type="entry name" value="SIS_dom_sf"/>
</dbReference>
<accession>A0A1C4CG27</accession>
<evidence type="ECO:0000313" key="5">
    <source>
        <dbReference type="EMBL" id="SCC17994.1"/>
    </source>
</evidence>
<keyword evidence="1" id="KW-0456">Lyase</keyword>
<dbReference type="PANTHER" id="PTHR10088">
    <property type="entry name" value="GLUCOKINASE REGULATORY PROTEIN"/>
    <property type="match status" value="1"/>
</dbReference>
<protein>
    <submittedName>
        <fullName evidence="5">N-acetylmuramic acid 6-phosphate etherase</fullName>
    </submittedName>
</protein>
<dbReference type="Gene3D" id="3.40.50.10490">
    <property type="entry name" value="Glucose-6-phosphate isomerase like protein, domain 1"/>
    <property type="match status" value="1"/>
</dbReference>
<dbReference type="Gene3D" id="1.10.8.1080">
    <property type="match status" value="1"/>
</dbReference>
<dbReference type="Proteomes" id="UP000198975">
    <property type="component" value="Unassembled WGS sequence"/>
</dbReference>
<dbReference type="EMBL" id="FMAY01000007">
    <property type="protein sequence ID" value="SCC17994.1"/>
    <property type="molecule type" value="Genomic_DNA"/>
</dbReference>
<sequence length="305" mass="32388">MSSKPNGSMKERRHADSTNIDRLATNDMLALINQQDKQVADAITACLPDIARLVDSASAVANRGGRVICIGAGASGLAAVQFASGFAQDNTHPLVGMMAGGANATVAVQEVAASNYERGAHDLQQLRFSANDMLIALSVSGKTPWTWGALRYAWSMGARVALVCRGHDSEAAQLADIVLAPEIGAEVVSGFSEPKARLAQQQILNMLATGLAIRTGRVYSNLRVDVQASNVHWAERQIAIVMAATECTREQAKSALEASHHHCRPAILMLLTGLPAGQAQAILAENHDQLRIALQEATLQHADSE</sequence>
<reference evidence="6" key="1">
    <citation type="submission" date="2016-08" db="EMBL/GenBank/DDBJ databases">
        <authorList>
            <person name="Varghese N."/>
            <person name="Submissions Spin"/>
        </authorList>
    </citation>
    <scope>NUCLEOTIDE SEQUENCE [LARGE SCALE GENOMIC DNA]</scope>
    <source>
        <strain evidence="6">REICA_082</strain>
    </source>
</reference>
<dbReference type="NCBIfam" id="NF009222">
    <property type="entry name" value="PRK12570.1"/>
    <property type="match status" value="1"/>
</dbReference>